<dbReference type="STRING" id="3880.G7IDX5"/>
<dbReference type="HOGENOM" id="CLU_187182_0_0_1"/>
<dbReference type="Pfam" id="PF00346">
    <property type="entry name" value="Complex1_49kDa"/>
    <property type="match status" value="1"/>
</dbReference>
<sequence length="76" mass="9217">MHKPPFFYIFRERKLIYDLFEAATGMRMMHNYFCIGGVAVDLPYGWIVKCFDFCNYFLTRVIEYQKMITRNPIFVV</sequence>
<name>G7IDX5_MEDTR</name>
<reference evidence="5 7" key="1">
    <citation type="journal article" date="2011" name="Nature">
        <title>The Medicago genome provides insight into the evolution of rhizobial symbioses.</title>
        <authorList>
            <person name="Young N.D."/>
            <person name="Debelle F."/>
            <person name="Oldroyd G.E."/>
            <person name="Geurts R."/>
            <person name="Cannon S.B."/>
            <person name="Udvardi M.K."/>
            <person name="Benedito V.A."/>
            <person name="Mayer K.F."/>
            <person name="Gouzy J."/>
            <person name="Schoof H."/>
            <person name="Van de Peer Y."/>
            <person name="Proost S."/>
            <person name="Cook D.R."/>
            <person name="Meyers B.C."/>
            <person name="Spannagl M."/>
            <person name="Cheung F."/>
            <person name="De Mita S."/>
            <person name="Krishnakumar V."/>
            <person name="Gundlach H."/>
            <person name="Zhou S."/>
            <person name="Mudge J."/>
            <person name="Bharti A.K."/>
            <person name="Murray J.D."/>
            <person name="Naoumkina M.A."/>
            <person name="Rosen B."/>
            <person name="Silverstein K.A."/>
            <person name="Tang H."/>
            <person name="Rombauts S."/>
            <person name="Zhao P.X."/>
            <person name="Zhou P."/>
            <person name="Barbe V."/>
            <person name="Bardou P."/>
            <person name="Bechner M."/>
            <person name="Bellec A."/>
            <person name="Berger A."/>
            <person name="Berges H."/>
            <person name="Bidwell S."/>
            <person name="Bisseling T."/>
            <person name="Choisne N."/>
            <person name="Couloux A."/>
            <person name="Denny R."/>
            <person name="Deshpande S."/>
            <person name="Dai X."/>
            <person name="Doyle J.J."/>
            <person name="Dudez A.M."/>
            <person name="Farmer A.D."/>
            <person name="Fouteau S."/>
            <person name="Franken C."/>
            <person name="Gibelin C."/>
            <person name="Gish J."/>
            <person name="Goldstein S."/>
            <person name="Gonzalez A.J."/>
            <person name="Green P.J."/>
            <person name="Hallab A."/>
            <person name="Hartog M."/>
            <person name="Hua A."/>
            <person name="Humphray S.J."/>
            <person name="Jeong D.H."/>
            <person name="Jing Y."/>
            <person name="Jocker A."/>
            <person name="Kenton S.M."/>
            <person name="Kim D.J."/>
            <person name="Klee K."/>
            <person name="Lai H."/>
            <person name="Lang C."/>
            <person name="Lin S."/>
            <person name="Macmil S.L."/>
            <person name="Magdelenat G."/>
            <person name="Matthews L."/>
            <person name="McCorrison J."/>
            <person name="Monaghan E.L."/>
            <person name="Mun J.H."/>
            <person name="Najar F.Z."/>
            <person name="Nicholson C."/>
            <person name="Noirot C."/>
            <person name="O'Bleness M."/>
            <person name="Paule C.R."/>
            <person name="Poulain J."/>
            <person name="Prion F."/>
            <person name="Qin B."/>
            <person name="Qu C."/>
            <person name="Retzel E.F."/>
            <person name="Riddle C."/>
            <person name="Sallet E."/>
            <person name="Samain S."/>
            <person name="Samson N."/>
            <person name="Sanders I."/>
            <person name="Saurat O."/>
            <person name="Scarpelli C."/>
            <person name="Schiex T."/>
            <person name="Segurens B."/>
            <person name="Severin A.J."/>
            <person name="Sherrier D.J."/>
            <person name="Shi R."/>
            <person name="Sims S."/>
            <person name="Singer S.R."/>
            <person name="Sinharoy S."/>
            <person name="Sterck L."/>
            <person name="Viollet A."/>
            <person name="Wang B.B."/>
            <person name="Wang K."/>
            <person name="Wang M."/>
            <person name="Wang X."/>
            <person name="Warfsmann J."/>
            <person name="Weissenbach J."/>
            <person name="White D.D."/>
            <person name="White J.D."/>
            <person name="Wiley G.B."/>
            <person name="Wincker P."/>
            <person name="Xing Y."/>
            <person name="Yang L."/>
            <person name="Yao Z."/>
            <person name="Ying F."/>
            <person name="Zhai J."/>
            <person name="Zhou L."/>
            <person name="Zuber A."/>
            <person name="Denarie J."/>
            <person name="Dixon R.A."/>
            <person name="May G.D."/>
            <person name="Schwartz D.C."/>
            <person name="Rogers J."/>
            <person name="Quetier F."/>
            <person name="Town C.D."/>
            <person name="Roe B.A."/>
        </authorList>
    </citation>
    <scope>NUCLEOTIDE SEQUENCE [LARGE SCALE GENOMIC DNA]</scope>
    <source>
        <strain evidence="5">A17</strain>
        <strain evidence="6 7">cv. Jemalong A17</strain>
    </source>
</reference>
<dbReference type="Proteomes" id="UP000002051">
    <property type="component" value="Unassembled WGS sequence"/>
</dbReference>
<organism evidence="5 7">
    <name type="scientific">Medicago truncatula</name>
    <name type="common">Barrel medic</name>
    <name type="synonym">Medicago tribuloides</name>
    <dbReference type="NCBI Taxonomy" id="3880"/>
    <lineage>
        <taxon>Eukaryota</taxon>
        <taxon>Viridiplantae</taxon>
        <taxon>Streptophyta</taxon>
        <taxon>Embryophyta</taxon>
        <taxon>Tracheophyta</taxon>
        <taxon>Spermatophyta</taxon>
        <taxon>Magnoliopsida</taxon>
        <taxon>eudicotyledons</taxon>
        <taxon>Gunneridae</taxon>
        <taxon>Pentapetalae</taxon>
        <taxon>rosids</taxon>
        <taxon>fabids</taxon>
        <taxon>Fabales</taxon>
        <taxon>Fabaceae</taxon>
        <taxon>Papilionoideae</taxon>
        <taxon>50 kb inversion clade</taxon>
        <taxon>NPAAA clade</taxon>
        <taxon>Hologalegina</taxon>
        <taxon>IRL clade</taxon>
        <taxon>Trifolieae</taxon>
        <taxon>Medicago</taxon>
    </lineage>
</organism>
<dbReference type="eggNOG" id="KOG2870">
    <property type="taxonomic scope" value="Eukaryota"/>
</dbReference>
<dbReference type="PANTHER" id="PTHR11993:SF10">
    <property type="entry name" value="NADH DEHYDROGENASE [UBIQUINONE] IRON-SULFUR PROTEIN 2, MITOCHONDRIAL"/>
    <property type="match status" value="1"/>
</dbReference>
<dbReference type="InterPro" id="IPR001135">
    <property type="entry name" value="NADH_Q_OxRdtase_suD"/>
</dbReference>
<gene>
    <name evidence="5" type="ordered locus">MTR_1g099540</name>
</gene>
<dbReference type="GO" id="GO:0016651">
    <property type="term" value="F:oxidoreductase activity, acting on NAD(P)H"/>
    <property type="evidence" value="ECO:0007669"/>
    <property type="project" value="InterPro"/>
</dbReference>
<dbReference type="OMA" id="LPYGWIV"/>
<evidence type="ECO:0000313" key="5">
    <source>
        <dbReference type="EMBL" id="AES62428.1"/>
    </source>
</evidence>
<keyword evidence="7" id="KW-1185">Reference proteome</keyword>
<reference evidence="5 7" key="2">
    <citation type="journal article" date="2014" name="BMC Genomics">
        <title>An improved genome release (version Mt4.0) for the model legume Medicago truncatula.</title>
        <authorList>
            <person name="Tang H."/>
            <person name="Krishnakumar V."/>
            <person name="Bidwell S."/>
            <person name="Rosen B."/>
            <person name="Chan A."/>
            <person name="Zhou S."/>
            <person name="Gentzbittel L."/>
            <person name="Childs K.L."/>
            <person name="Yandell M."/>
            <person name="Gundlach H."/>
            <person name="Mayer K.F."/>
            <person name="Schwartz D.C."/>
            <person name="Town C.D."/>
        </authorList>
    </citation>
    <scope>GENOME REANNOTATION</scope>
    <source>
        <strain evidence="6 7">cv. Jemalong A17</strain>
    </source>
</reference>
<evidence type="ECO:0000313" key="6">
    <source>
        <dbReference type="EnsemblPlants" id="AES62428"/>
    </source>
</evidence>
<dbReference type="SUPFAM" id="SSF56762">
    <property type="entry name" value="HydB/Nqo4-like"/>
    <property type="match status" value="1"/>
</dbReference>
<dbReference type="EMBL" id="CM001217">
    <property type="protein sequence ID" value="AES62428.1"/>
    <property type="molecule type" value="Genomic_DNA"/>
</dbReference>
<evidence type="ECO:0000256" key="1">
    <source>
        <dbReference type="ARBA" id="ARBA00005769"/>
    </source>
</evidence>
<keyword evidence="2" id="KW-1278">Translocase</keyword>
<dbReference type="Gene3D" id="1.10.645.10">
    <property type="entry name" value="Cytochrome-c3 Hydrogenase, chain B"/>
    <property type="match status" value="1"/>
</dbReference>
<protein>
    <submittedName>
        <fullName evidence="5">NADH-plastoquinone oxidoreductase subunit 7</fullName>
    </submittedName>
</protein>
<dbReference type="EnsemblPlants" id="AES62428">
    <property type="protein sequence ID" value="AES62428"/>
    <property type="gene ID" value="MTR_1g099540"/>
</dbReference>
<dbReference type="PaxDb" id="3880-AES62428"/>
<dbReference type="GO" id="GO:0048038">
    <property type="term" value="F:quinone binding"/>
    <property type="evidence" value="ECO:0007669"/>
    <property type="project" value="InterPro"/>
</dbReference>
<dbReference type="InterPro" id="IPR029014">
    <property type="entry name" value="NiFe-Hase_large"/>
</dbReference>
<accession>G7IDX5</accession>
<dbReference type="InterPro" id="IPR022885">
    <property type="entry name" value="NDH1_su_D/H"/>
</dbReference>
<feature type="domain" description="NADH-quinone oxidoreductase subunit D" evidence="4">
    <location>
        <begin position="5"/>
        <end position="75"/>
    </location>
</feature>
<evidence type="ECO:0000313" key="7">
    <source>
        <dbReference type="Proteomes" id="UP000002051"/>
    </source>
</evidence>
<evidence type="ECO:0000256" key="2">
    <source>
        <dbReference type="ARBA" id="ARBA00022967"/>
    </source>
</evidence>
<proteinExistence type="inferred from homology"/>
<comment type="similarity">
    <text evidence="1">Belongs to the complex I 49 kDa subunit family.</text>
</comment>
<keyword evidence="3" id="KW-0520">NAD</keyword>
<dbReference type="AlphaFoldDB" id="G7IDX5"/>
<reference evidence="6" key="3">
    <citation type="submission" date="2015-04" db="UniProtKB">
        <authorList>
            <consortium name="EnsemblPlants"/>
        </authorList>
    </citation>
    <scope>IDENTIFICATION</scope>
    <source>
        <strain evidence="6">cv. Jemalong A17</strain>
    </source>
</reference>
<evidence type="ECO:0000256" key="3">
    <source>
        <dbReference type="ARBA" id="ARBA00023027"/>
    </source>
</evidence>
<evidence type="ECO:0000259" key="4">
    <source>
        <dbReference type="Pfam" id="PF00346"/>
    </source>
</evidence>
<dbReference type="GO" id="GO:0051287">
    <property type="term" value="F:NAD binding"/>
    <property type="evidence" value="ECO:0007669"/>
    <property type="project" value="InterPro"/>
</dbReference>
<dbReference type="PANTHER" id="PTHR11993">
    <property type="entry name" value="NADH-UBIQUINONE OXIDOREDUCTASE 49 KDA SUBUNIT"/>
    <property type="match status" value="1"/>
</dbReference>